<dbReference type="EMBL" id="JAGFBS010000001">
    <property type="protein sequence ID" value="KAG6381856.1"/>
    <property type="molecule type" value="Genomic_DNA"/>
</dbReference>
<keyword evidence="8" id="KW-0256">Endoplasmic reticulum</keyword>
<evidence type="ECO:0000256" key="1">
    <source>
        <dbReference type="ARBA" id="ARBA00001947"/>
    </source>
</evidence>
<sequence>MGSNTLNAGSRTPFLGFAALYVIPPIHTAYTQCLPHIPLKPLFYHTPNTFRKISDYRTPGTREHADADAWMVRKAEEIKQLCEEFVKKEEGRKLECEIWRQEGSGSHRFDMMNARLYKTYVNLSNIIIRISDGTERGKASAVLINSHLDSTLPSPGAADDGLAVGVMLECARVLVETKGWEPTYSIIFLFNNAEESLQDGSHLFSTQHPLASTSVISLSADILRAFSAGTTGRELLFQATSEEMIEAYSHVPRPHGTIFANEIFSSGVLLSDTDFRQFEYYLNVTGLDMAVVGNSYMYHMRGDLVENIQPGVAQHMAENSLALLRFLSSDASPIPRLEHGFARPRTVFFSNLGLFTVYSFTTAKIMYVTLLGASFYIVRTTGVKRVWTAFGAVVSAFVGALIGANGVALVMANILHKGMSWFKAEYFPVVLYWSCSALISQLPFSKAGSNNQTLEKPMLAALLLFQSGLAAVGQLFNIGSSVAPFLGATGMFVALGVDALLAQSRRTSDANHASKENGADKATEKRALDGTTQSDVSLWIYAVAMVIPLITGTQLLSALLVVFVPLTGRIGGDAPSEFIIASMVTILGAFTISFVVPFAHRFGPATLRRALVLAILALGVAMAFFYNQVPFDRKHQKRLFVIHMEDLVTQEQHLHIAAADGAPGFVELVHDIADEFGADNVPPKPITMDDYNNDWDSLYPFSAFLAPYKVDLPLDPAYAAPQPPGERFSVTAVNDTIDELAGTRKFTLRIDHPGIIWTVIAFDAHVLEWTLDNNPPDEFARHHIKEASFYGTDTWTVSMTIKHPSARGEESATTGVGSALKIDFVGIKEKRMWPGKRAESDGSQAMKLFQAFDTWIDEKTGGAVDPMLLGCIRGESVI</sequence>
<keyword evidence="4 14" id="KW-0645">Protease</keyword>
<keyword evidence="6 14" id="KW-0479">Metal-binding</keyword>
<dbReference type="Gene3D" id="3.40.630.10">
    <property type="entry name" value="Zn peptidases"/>
    <property type="match status" value="1"/>
</dbReference>
<feature type="transmembrane region" description="Helical" evidence="15">
    <location>
        <begin position="390"/>
        <end position="414"/>
    </location>
</feature>
<keyword evidence="10 15" id="KW-1133">Transmembrane helix</keyword>
<evidence type="ECO:0000256" key="3">
    <source>
        <dbReference type="ARBA" id="ARBA00010918"/>
    </source>
</evidence>
<dbReference type="OrthoDB" id="76293at2759"/>
<evidence type="ECO:0000313" key="17">
    <source>
        <dbReference type="EMBL" id="KAG6381856.1"/>
    </source>
</evidence>
<dbReference type="GO" id="GO:0046872">
    <property type="term" value="F:metal ion binding"/>
    <property type="evidence" value="ECO:0007669"/>
    <property type="project" value="UniProtKB-KW"/>
</dbReference>
<evidence type="ECO:0000256" key="9">
    <source>
        <dbReference type="ARBA" id="ARBA00022833"/>
    </source>
</evidence>
<evidence type="ECO:0000256" key="10">
    <source>
        <dbReference type="ARBA" id="ARBA00022989"/>
    </source>
</evidence>
<dbReference type="PANTHER" id="PTHR12147:SF22">
    <property type="entry name" value="ENDOPLASMIC RETICULUM METALLOPEPTIDASE 1"/>
    <property type="match status" value="1"/>
</dbReference>
<dbReference type="InterPro" id="IPR007484">
    <property type="entry name" value="Peptidase_M28"/>
</dbReference>
<evidence type="ECO:0000256" key="12">
    <source>
        <dbReference type="ARBA" id="ARBA00023136"/>
    </source>
</evidence>
<proteinExistence type="inferred from homology"/>
<feature type="transmembrane region" description="Helical" evidence="15">
    <location>
        <begin position="578"/>
        <end position="598"/>
    </location>
</feature>
<dbReference type="FunFam" id="3.40.630.10:FF:000008">
    <property type="entry name" value="Endoplasmic reticulum metallopeptidase 1"/>
    <property type="match status" value="1"/>
</dbReference>
<gene>
    <name evidence="17" type="ORF">JVT61DRAFT_470</name>
</gene>
<keyword evidence="5 15" id="KW-0812">Transmembrane</keyword>
<keyword evidence="7 14" id="KW-0378">Hydrolase</keyword>
<feature type="domain" description="Peptidase M28" evidence="16">
    <location>
        <begin position="125"/>
        <end position="323"/>
    </location>
</feature>
<name>A0A8I3ADS9_9AGAM</name>
<accession>A0A8I3ADS9</accession>
<evidence type="ECO:0000256" key="15">
    <source>
        <dbReference type="SAM" id="Phobius"/>
    </source>
</evidence>
<evidence type="ECO:0000256" key="5">
    <source>
        <dbReference type="ARBA" id="ARBA00022692"/>
    </source>
</evidence>
<feature type="transmembrane region" description="Helical" evidence="15">
    <location>
        <begin position="610"/>
        <end position="629"/>
    </location>
</feature>
<keyword evidence="18" id="KW-1185">Reference proteome</keyword>
<feature type="transmembrane region" description="Helical" evidence="15">
    <location>
        <begin position="482"/>
        <end position="501"/>
    </location>
</feature>
<dbReference type="InterPro" id="IPR045175">
    <property type="entry name" value="M28_fam"/>
</dbReference>
<reference evidence="17" key="1">
    <citation type="submission" date="2021-03" db="EMBL/GenBank/DDBJ databases">
        <title>Evolutionary innovations through gain and loss of genes in the ectomycorrhizal Boletales.</title>
        <authorList>
            <person name="Wu G."/>
            <person name="Miyauchi S."/>
            <person name="Morin E."/>
            <person name="Yang Z.-L."/>
            <person name="Xu J."/>
            <person name="Martin F.M."/>
        </authorList>
    </citation>
    <scope>NUCLEOTIDE SEQUENCE</scope>
    <source>
        <strain evidence="17">BR01</strain>
    </source>
</reference>
<organism evidence="17 18">
    <name type="scientific">Boletus reticuloceps</name>
    <dbReference type="NCBI Taxonomy" id="495285"/>
    <lineage>
        <taxon>Eukaryota</taxon>
        <taxon>Fungi</taxon>
        <taxon>Dikarya</taxon>
        <taxon>Basidiomycota</taxon>
        <taxon>Agaricomycotina</taxon>
        <taxon>Agaricomycetes</taxon>
        <taxon>Agaricomycetidae</taxon>
        <taxon>Boletales</taxon>
        <taxon>Boletineae</taxon>
        <taxon>Boletaceae</taxon>
        <taxon>Boletoideae</taxon>
        <taxon>Boletus</taxon>
    </lineage>
</organism>
<dbReference type="Proteomes" id="UP000683000">
    <property type="component" value="Unassembled WGS sequence"/>
</dbReference>
<evidence type="ECO:0000256" key="14">
    <source>
        <dbReference type="RuleBase" id="RU361240"/>
    </source>
</evidence>
<comment type="subcellular location">
    <subcellularLocation>
        <location evidence="2">Endoplasmic reticulum membrane</location>
        <topology evidence="2">Multi-pass membrane protein</topology>
    </subcellularLocation>
</comment>
<dbReference type="SUPFAM" id="SSF53187">
    <property type="entry name" value="Zn-dependent exopeptidases"/>
    <property type="match status" value="1"/>
</dbReference>
<dbReference type="AlphaFoldDB" id="A0A8I3ADS9"/>
<dbReference type="Pfam" id="PF04389">
    <property type="entry name" value="Peptidase_M28"/>
    <property type="match status" value="1"/>
</dbReference>
<comment type="cofactor">
    <cofactor evidence="1">
        <name>Zn(2+)</name>
        <dbReference type="ChEBI" id="CHEBI:29105"/>
    </cofactor>
</comment>
<dbReference type="GO" id="GO:0008235">
    <property type="term" value="F:metalloexopeptidase activity"/>
    <property type="evidence" value="ECO:0007669"/>
    <property type="project" value="InterPro"/>
</dbReference>
<feature type="transmembrane region" description="Helical" evidence="15">
    <location>
        <begin position="538"/>
        <end position="566"/>
    </location>
</feature>
<comment type="similarity">
    <text evidence="3 14">Belongs to the peptidase M28 family.</text>
</comment>
<dbReference type="GO" id="GO:0006508">
    <property type="term" value="P:proteolysis"/>
    <property type="evidence" value="ECO:0007669"/>
    <property type="project" value="UniProtKB-KW"/>
</dbReference>
<evidence type="ECO:0000256" key="2">
    <source>
        <dbReference type="ARBA" id="ARBA00004477"/>
    </source>
</evidence>
<evidence type="ECO:0000259" key="16">
    <source>
        <dbReference type="Pfam" id="PF04389"/>
    </source>
</evidence>
<feature type="transmembrane region" description="Helical" evidence="15">
    <location>
        <begin position="352"/>
        <end position="378"/>
    </location>
</feature>
<keyword evidence="9 14" id="KW-0862">Zinc</keyword>
<evidence type="ECO:0000313" key="18">
    <source>
        <dbReference type="Proteomes" id="UP000683000"/>
    </source>
</evidence>
<dbReference type="PANTHER" id="PTHR12147">
    <property type="entry name" value="METALLOPEPTIDASE M28 FAMILY MEMBER"/>
    <property type="match status" value="1"/>
</dbReference>
<dbReference type="GO" id="GO:0005789">
    <property type="term" value="C:endoplasmic reticulum membrane"/>
    <property type="evidence" value="ECO:0007669"/>
    <property type="project" value="UniProtKB-SubCell"/>
</dbReference>
<evidence type="ECO:0000256" key="8">
    <source>
        <dbReference type="ARBA" id="ARBA00022824"/>
    </source>
</evidence>
<comment type="caution">
    <text evidence="17">The sequence shown here is derived from an EMBL/GenBank/DDBJ whole genome shotgun (WGS) entry which is preliminary data.</text>
</comment>
<dbReference type="EC" id="3.4.-.-" evidence="14"/>
<evidence type="ECO:0000256" key="11">
    <source>
        <dbReference type="ARBA" id="ARBA00023049"/>
    </source>
</evidence>
<keyword evidence="12 15" id="KW-0472">Membrane</keyword>
<evidence type="ECO:0000256" key="4">
    <source>
        <dbReference type="ARBA" id="ARBA00022670"/>
    </source>
</evidence>
<evidence type="ECO:0000256" key="6">
    <source>
        <dbReference type="ARBA" id="ARBA00022723"/>
    </source>
</evidence>
<evidence type="ECO:0000256" key="13">
    <source>
        <dbReference type="ARBA" id="ARBA00023180"/>
    </source>
</evidence>
<keyword evidence="11" id="KW-0482">Metalloprotease</keyword>
<keyword evidence="13" id="KW-0325">Glycoprotein</keyword>
<evidence type="ECO:0000256" key="7">
    <source>
        <dbReference type="ARBA" id="ARBA00022801"/>
    </source>
</evidence>
<protein>
    <recommendedName>
        <fullName evidence="14">Peptide hydrolase</fullName>
        <ecNumber evidence="14">3.4.-.-</ecNumber>
    </recommendedName>
</protein>